<evidence type="ECO:0000313" key="3">
    <source>
        <dbReference type="Proteomes" id="UP000608754"/>
    </source>
</evidence>
<keyword evidence="3" id="KW-1185">Reference proteome</keyword>
<dbReference type="RefSeq" id="WP_194182466.1">
    <property type="nucleotide sequence ID" value="NZ_JADGIK010000003.1"/>
</dbReference>
<dbReference type="InterPro" id="IPR025381">
    <property type="entry name" value="DUF4296"/>
</dbReference>
<sequence length="121" mass="14340">MRKIFYIFIVSISLSSCSRPYIDTPDNLISKSDMVDILVDIYKSQQMINNTQSSNQILSIAEGTLYIFENHDVTRQEFEESYKYYFTQPRVYQKILDQVRDDLYDQLSDDEKARISELQVE</sequence>
<reference evidence="2" key="1">
    <citation type="submission" date="2020-10" db="EMBL/GenBank/DDBJ databases">
        <authorList>
            <person name="Lu T."/>
            <person name="Wang Q."/>
            <person name="Han X."/>
        </authorList>
    </citation>
    <scope>NUCLEOTIDE SEQUENCE</scope>
    <source>
        <strain evidence="2">WQ 117</strain>
    </source>
</reference>
<name>A0A8J7K429_9FLAO</name>
<evidence type="ECO:0000313" key="2">
    <source>
        <dbReference type="EMBL" id="MBF0596914.1"/>
    </source>
</evidence>
<evidence type="ECO:0000259" key="1">
    <source>
        <dbReference type="Pfam" id="PF14129"/>
    </source>
</evidence>
<dbReference type="EMBL" id="JADGIK010000003">
    <property type="protein sequence ID" value="MBF0596914.1"/>
    <property type="molecule type" value="Genomic_DNA"/>
</dbReference>
<dbReference type="Pfam" id="PF14129">
    <property type="entry name" value="DUF4296"/>
    <property type="match status" value="1"/>
</dbReference>
<dbReference type="PROSITE" id="PS51257">
    <property type="entry name" value="PROKAR_LIPOPROTEIN"/>
    <property type="match status" value="1"/>
</dbReference>
<dbReference type="AlphaFoldDB" id="A0A8J7K429"/>
<dbReference type="Proteomes" id="UP000608754">
    <property type="component" value="Unassembled WGS sequence"/>
</dbReference>
<feature type="domain" description="DUF4296" evidence="1">
    <location>
        <begin position="25"/>
        <end position="106"/>
    </location>
</feature>
<organism evidence="2 3">
    <name type="scientific">Faecalibacter rhinopitheci</name>
    <dbReference type="NCBI Taxonomy" id="2779678"/>
    <lineage>
        <taxon>Bacteria</taxon>
        <taxon>Pseudomonadati</taxon>
        <taxon>Bacteroidota</taxon>
        <taxon>Flavobacteriia</taxon>
        <taxon>Flavobacteriales</taxon>
        <taxon>Weeksellaceae</taxon>
        <taxon>Faecalibacter</taxon>
    </lineage>
</organism>
<proteinExistence type="predicted"/>
<comment type="caution">
    <text evidence="2">The sequence shown here is derived from an EMBL/GenBank/DDBJ whole genome shotgun (WGS) entry which is preliminary data.</text>
</comment>
<protein>
    <submittedName>
        <fullName evidence="2">DUF4296 domain-containing protein</fullName>
    </submittedName>
</protein>
<gene>
    <name evidence="2" type="ORF">IM532_05545</name>
</gene>
<accession>A0A8J7K429</accession>